<evidence type="ECO:0000256" key="3">
    <source>
        <dbReference type="ARBA" id="ARBA00023239"/>
    </source>
</evidence>
<dbReference type="GO" id="GO:0005737">
    <property type="term" value="C:cytoplasm"/>
    <property type="evidence" value="ECO:0007669"/>
    <property type="project" value="TreeGrafter"/>
</dbReference>
<feature type="domain" description="HpcH/HpaI aldolase/citrate lyase" evidence="4">
    <location>
        <begin position="42"/>
        <end position="260"/>
    </location>
</feature>
<comment type="caution">
    <text evidence="5">The sequence shown here is derived from an EMBL/GenBank/DDBJ whole genome shotgun (WGS) entry which is preliminary data.</text>
</comment>
<protein>
    <submittedName>
        <fullName evidence="5">2,4-dihydroxyhept-2-ene-1,7-dioic acid aldolase</fullName>
    </submittedName>
</protein>
<reference evidence="5" key="2">
    <citation type="submission" date="2020-09" db="EMBL/GenBank/DDBJ databases">
        <authorList>
            <person name="Sun Q."/>
            <person name="Ohkuma M."/>
        </authorList>
    </citation>
    <scope>NUCLEOTIDE SEQUENCE</scope>
    <source>
        <strain evidence="5">JCM 16108</strain>
    </source>
</reference>
<dbReference type="AlphaFoldDB" id="A0A830FYN8"/>
<evidence type="ECO:0000256" key="2">
    <source>
        <dbReference type="ARBA" id="ARBA00022723"/>
    </source>
</evidence>
<evidence type="ECO:0000259" key="4">
    <source>
        <dbReference type="Pfam" id="PF03328"/>
    </source>
</evidence>
<dbReference type="InterPro" id="IPR005000">
    <property type="entry name" value="Aldolase/citrate-lyase_domain"/>
</dbReference>
<dbReference type="Pfam" id="PF03328">
    <property type="entry name" value="HpcH_HpaI"/>
    <property type="match status" value="1"/>
</dbReference>
<organism evidence="5 6">
    <name type="scientific">Halarchaeum rubridurum</name>
    <dbReference type="NCBI Taxonomy" id="489911"/>
    <lineage>
        <taxon>Archaea</taxon>
        <taxon>Methanobacteriati</taxon>
        <taxon>Methanobacteriota</taxon>
        <taxon>Stenosarchaea group</taxon>
        <taxon>Halobacteria</taxon>
        <taxon>Halobacteriales</taxon>
        <taxon>Halobacteriaceae</taxon>
    </lineage>
</organism>
<evidence type="ECO:0000313" key="5">
    <source>
        <dbReference type="EMBL" id="GGM62689.1"/>
    </source>
</evidence>
<keyword evidence="3" id="KW-0456">Lyase</keyword>
<reference evidence="5" key="1">
    <citation type="journal article" date="2014" name="Int. J. Syst. Evol. Microbiol.">
        <title>Complete genome sequence of Corynebacterium casei LMG S-19264T (=DSM 44701T), isolated from a smear-ripened cheese.</title>
        <authorList>
            <consortium name="US DOE Joint Genome Institute (JGI-PGF)"/>
            <person name="Walter F."/>
            <person name="Albersmeier A."/>
            <person name="Kalinowski J."/>
            <person name="Ruckert C."/>
        </authorList>
    </citation>
    <scope>NUCLEOTIDE SEQUENCE</scope>
    <source>
        <strain evidence="5">JCM 16108</strain>
    </source>
</reference>
<dbReference type="Gene3D" id="3.20.20.60">
    <property type="entry name" value="Phosphoenolpyruvate-binding domains"/>
    <property type="match status" value="1"/>
</dbReference>
<name>A0A830FYN8_9EURY</name>
<keyword evidence="2" id="KW-0479">Metal-binding</keyword>
<accession>A0A830FYN8</accession>
<keyword evidence="6" id="KW-1185">Reference proteome</keyword>
<dbReference type="InterPro" id="IPR015813">
    <property type="entry name" value="Pyrv/PenolPyrv_kinase-like_dom"/>
</dbReference>
<dbReference type="PANTHER" id="PTHR30502:SF0">
    <property type="entry name" value="PHOSPHOENOLPYRUVATE CARBOXYLASE FAMILY PROTEIN"/>
    <property type="match status" value="1"/>
</dbReference>
<gene>
    <name evidence="5" type="ORF">GCM10009017_11020</name>
</gene>
<dbReference type="InterPro" id="IPR040442">
    <property type="entry name" value="Pyrv_kinase-like_dom_sf"/>
</dbReference>
<evidence type="ECO:0000313" key="6">
    <source>
        <dbReference type="Proteomes" id="UP000614609"/>
    </source>
</evidence>
<dbReference type="InterPro" id="IPR050251">
    <property type="entry name" value="HpcH-HpaI_aldolase"/>
</dbReference>
<dbReference type="PANTHER" id="PTHR30502">
    <property type="entry name" value="2-KETO-3-DEOXY-L-RHAMNONATE ALDOLASE"/>
    <property type="match status" value="1"/>
</dbReference>
<dbReference type="Proteomes" id="UP000614609">
    <property type="component" value="Unassembled WGS sequence"/>
</dbReference>
<dbReference type="GO" id="GO:0046872">
    <property type="term" value="F:metal ion binding"/>
    <property type="evidence" value="ECO:0007669"/>
    <property type="project" value="UniProtKB-KW"/>
</dbReference>
<dbReference type="EMBL" id="BMOO01000002">
    <property type="protein sequence ID" value="GGM62689.1"/>
    <property type="molecule type" value="Genomic_DNA"/>
</dbReference>
<proteinExistence type="inferred from homology"/>
<comment type="similarity">
    <text evidence="1">Belongs to the HpcH/HpaI aldolase family.</text>
</comment>
<sequence length="276" mass="29651">MPARTLLLAPHFATGVDPRHNALRRTLARDEPAFGVLDNTYSPAAVEVVGELGFDFVWIDLEHGGPSPWDADALADLLRAAELTDTELLVRIPEANPSMVRKALDAGVRNVFLSRVESAAEVRDALAAANFEYDGSPGRRGLAGPRSARYGLADDYVGTEDEEICLGVTVETVEAVENIDEILSVPELGFAFLGPNDFSVAYGSPGDVGDPEVQAAVETVHDAALARDVTLGGLTFGMDDVVEKVERDYQLLHVGSTLGALTKTFGDWHGRYDDAR</sequence>
<dbReference type="GO" id="GO:0016832">
    <property type="term" value="F:aldehyde-lyase activity"/>
    <property type="evidence" value="ECO:0007669"/>
    <property type="project" value="TreeGrafter"/>
</dbReference>
<evidence type="ECO:0000256" key="1">
    <source>
        <dbReference type="ARBA" id="ARBA00005568"/>
    </source>
</evidence>
<dbReference type="SUPFAM" id="SSF51621">
    <property type="entry name" value="Phosphoenolpyruvate/pyruvate domain"/>
    <property type="match status" value="1"/>
</dbReference>